<feature type="domain" description="Thioesterase" evidence="1">
    <location>
        <begin position="46"/>
        <end position="96"/>
    </location>
</feature>
<sequence>MEPRSFDNDEALIRLRLAPSDARYAGNLVPGSKAMEIFADLETELALKEGGDEGLCAAYESVEFLAPLRAGDYVEGIARVVHRGRRSRKIEARIFKVIGVDERGVLAVKEPVLAATAVATIVVGTSADAEDA</sequence>
<dbReference type="InterPro" id="IPR006683">
    <property type="entry name" value="Thioestr_dom"/>
</dbReference>
<accession>A0A1H2IRB7</accession>
<dbReference type="Gene3D" id="3.10.129.10">
    <property type="entry name" value="Hotdog Thioesterase"/>
    <property type="match status" value="1"/>
</dbReference>
<dbReference type="AlphaFoldDB" id="A0A1H2IRB7"/>
<dbReference type="InterPro" id="IPR029069">
    <property type="entry name" value="HotDog_dom_sf"/>
</dbReference>
<dbReference type="STRING" id="419479.SAMN04488563_1945"/>
<dbReference type="Proteomes" id="UP000182977">
    <property type="component" value="Chromosome I"/>
</dbReference>
<reference evidence="3" key="1">
    <citation type="submission" date="2016-10" db="EMBL/GenBank/DDBJ databases">
        <authorList>
            <person name="Varghese N."/>
            <person name="Submissions S."/>
        </authorList>
    </citation>
    <scope>NUCLEOTIDE SEQUENCE [LARGE SCALE GENOMIC DNA]</scope>
    <source>
        <strain evidence="3">DSM 45079</strain>
    </source>
</reference>
<name>A0A1H2IRB7_9ACTN</name>
<dbReference type="SUPFAM" id="SSF54637">
    <property type="entry name" value="Thioesterase/thiol ester dehydrase-isomerase"/>
    <property type="match status" value="1"/>
</dbReference>
<evidence type="ECO:0000313" key="2">
    <source>
        <dbReference type="EMBL" id="SDU46689.1"/>
    </source>
</evidence>
<dbReference type="EMBL" id="LT629791">
    <property type="protein sequence ID" value="SDU46689.1"/>
    <property type="molecule type" value="Genomic_DNA"/>
</dbReference>
<keyword evidence="3" id="KW-1185">Reference proteome</keyword>
<organism evidence="2 3">
    <name type="scientific">Jiangella alkaliphila</name>
    <dbReference type="NCBI Taxonomy" id="419479"/>
    <lineage>
        <taxon>Bacteria</taxon>
        <taxon>Bacillati</taxon>
        <taxon>Actinomycetota</taxon>
        <taxon>Actinomycetes</taxon>
        <taxon>Jiangellales</taxon>
        <taxon>Jiangellaceae</taxon>
        <taxon>Jiangella</taxon>
    </lineage>
</organism>
<proteinExistence type="predicted"/>
<gene>
    <name evidence="2" type="ORF">SAMN04488563_1945</name>
</gene>
<protein>
    <submittedName>
        <fullName evidence="2">3-aminobutyryl-CoA ammonia-lyase</fullName>
    </submittedName>
</protein>
<dbReference type="RefSeq" id="WP_052762717.1">
    <property type="nucleotide sequence ID" value="NZ_LBMC01000019.1"/>
</dbReference>
<dbReference type="Pfam" id="PF03061">
    <property type="entry name" value="4HBT"/>
    <property type="match status" value="1"/>
</dbReference>
<dbReference type="OrthoDB" id="5510361at2"/>
<keyword evidence="2" id="KW-0456">Lyase</keyword>
<evidence type="ECO:0000313" key="3">
    <source>
        <dbReference type="Proteomes" id="UP000182977"/>
    </source>
</evidence>
<dbReference type="GO" id="GO:0016829">
    <property type="term" value="F:lyase activity"/>
    <property type="evidence" value="ECO:0007669"/>
    <property type="project" value="UniProtKB-KW"/>
</dbReference>
<dbReference type="CDD" id="cd03440">
    <property type="entry name" value="hot_dog"/>
    <property type="match status" value="1"/>
</dbReference>
<evidence type="ECO:0000259" key="1">
    <source>
        <dbReference type="Pfam" id="PF03061"/>
    </source>
</evidence>